<proteinExistence type="predicted"/>
<keyword evidence="2" id="KW-1185">Reference proteome</keyword>
<evidence type="ECO:0000313" key="1">
    <source>
        <dbReference type="EMBL" id="CAD7250724.1"/>
    </source>
</evidence>
<name>A0A7R9AAS7_9CRUS</name>
<gene>
    <name evidence="1" type="ORF">DSTB1V02_LOCUS10493</name>
</gene>
<organism evidence="1">
    <name type="scientific">Darwinula stevensoni</name>
    <dbReference type="NCBI Taxonomy" id="69355"/>
    <lineage>
        <taxon>Eukaryota</taxon>
        <taxon>Metazoa</taxon>
        <taxon>Ecdysozoa</taxon>
        <taxon>Arthropoda</taxon>
        <taxon>Crustacea</taxon>
        <taxon>Oligostraca</taxon>
        <taxon>Ostracoda</taxon>
        <taxon>Podocopa</taxon>
        <taxon>Podocopida</taxon>
        <taxon>Darwinulocopina</taxon>
        <taxon>Darwinuloidea</taxon>
        <taxon>Darwinulidae</taxon>
        <taxon>Darwinula</taxon>
    </lineage>
</organism>
<reference evidence="1" key="1">
    <citation type="submission" date="2020-11" db="EMBL/GenBank/DDBJ databases">
        <authorList>
            <person name="Tran Van P."/>
        </authorList>
    </citation>
    <scope>NUCLEOTIDE SEQUENCE</scope>
</reference>
<protein>
    <submittedName>
        <fullName evidence="1">Uncharacterized protein</fullName>
    </submittedName>
</protein>
<dbReference type="EMBL" id="CAJPEV010003036">
    <property type="protein sequence ID" value="CAG0898731.1"/>
    <property type="molecule type" value="Genomic_DNA"/>
</dbReference>
<dbReference type="EMBL" id="LR902553">
    <property type="protein sequence ID" value="CAD7250724.1"/>
    <property type="molecule type" value="Genomic_DNA"/>
</dbReference>
<evidence type="ECO:0000313" key="2">
    <source>
        <dbReference type="Proteomes" id="UP000677054"/>
    </source>
</evidence>
<dbReference type="Proteomes" id="UP000677054">
    <property type="component" value="Unassembled WGS sequence"/>
</dbReference>
<accession>A0A7R9AAS7</accession>
<sequence>MSLRKSSMAQQDPTTMARYCPGPLDLILDCNGMEMPTYGPKESGLENANLLWAKIGLSSPGDCRLVLHQQASCFHDNCLITKK</sequence>
<dbReference type="AlphaFoldDB" id="A0A7R9AAS7"/>